<accession>A0A942UW52</accession>
<dbReference type="AlphaFoldDB" id="A0A942UW52"/>
<gene>
    <name evidence="2" type="ORF">KHA91_14470</name>
</gene>
<proteinExistence type="predicted"/>
<feature type="compositionally biased region" description="Basic and acidic residues" evidence="1">
    <location>
        <begin position="21"/>
        <end position="33"/>
    </location>
</feature>
<sequence length="114" mass="13217">MKKLIFLLMGTLLLTTACSSKDSEQKPVEKEEVAVDSGQNEEFSKFPEYSIVSEQIPSAEYEVSVETDSEDERVLLFENKQGKSYKGIYLKSRDILQIRDLEEDRLIYNKIFRP</sequence>
<name>A0A942UW52_9BACI</name>
<reference evidence="2 3" key="1">
    <citation type="submission" date="2021-05" db="EMBL/GenBank/DDBJ databases">
        <title>Novel Bacillus species.</title>
        <authorList>
            <person name="Liu G."/>
        </authorList>
    </citation>
    <scope>NUCLEOTIDE SEQUENCE [LARGE SCALE GENOMIC DNA]</scope>
    <source>
        <strain evidence="2 3">FJAT-49682</strain>
    </source>
</reference>
<evidence type="ECO:0000313" key="2">
    <source>
        <dbReference type="EMBL" id="MBS4223944.1"/>
    </source>
</evidence>
<dbReference type="PROSITE" id="PS51257">
    <property type="entry name" value="PROKAR_LIPOPROTEIN"/>
    <property type="match status" value="1"/>
</dbReference>
<evidence type="ECO:0008006" key="4">
    <source>
        <dbReference type="Google" id="ProtNLM"/>
    </source>
</evidence>
<keyword evidence="3" id="KW-1185">Reference proteome</keyword>
<feature type="region of interest" description="Disordered" evidence="1">
    <location>
        <begin position="21"/>
        <end position="41"/>
    </location>
</feature>
<evidence type="ECO:0000313" key="3">
    <source>
        <dbReference type="Proteomes" id="UP000676456"/>
    </source>
</evidence>
<dbReference type="EMBL" id="JAGYPN010000003">
    <property type="protein sequence ID" value="MBS4223944.1"/>
    <property type="molecule type" value="Genomic_DNA"/>
</dbReference>
<evidence type="ECO:0000256" key="1">
    <source>
        <dbReference type="SAM" id="MobiDB-lite"/>
    </source>
</evidence>
<organism evidence="2 3">
    <name type="scientific">Lederbergia citrea</name>
    <dbReference type="NCBI Taxonomy" id="2833581"/>
    <lineage>
        <taxon>Bacteria</taxon>
        <taxon>Bacillati</taxon>
        <taxon>Bacillota</taxon>
        <taxon>Bacilli</taxon>
        <taxon>Bacillales</taxon>
        <taxon>Bacillaceae</taxon>
        <taxon>Lederbergia</taxon>
    </lineage>
</organism>
<protein>
    <recommendedName>
        <fullName evidence="4">Lipoprotein</fullName>
    </recommendedName>
</protein>
<comment type="caution">
    <text evidence="2">The sequence shown here is derived from an EMBL/GenBank/DDBJ whole genome shotgun (WGS) entry which is preliminary data.</text>
</comment>
<dbReference type="Proteomes" id="UP000676456">
    <property type="component" value="Unassembled WGS sequence"/>
</dbReference>
<dbReference type="RefSeq" id="WP_213099005.1">
    <property type="nucleotide sequence ID" value="NZ_JAGYPK010000003.1"/>
</dbReference>